<organism evidence="4 5">
    <name type="scientific">Eisenbergiella tayi</name>
    <dbReference type="NCBI Taxonomy" id="1432052"/>
    <lineage>
        <taxon>Bacteria</taxon>
        <taxon>Bacillati</taxon>
        <taxon>Bacillota</taxon>
        <taxon>Clostridia</taxon>
        <taxon>Lachnospirales</taxon>
        <taxon>Lachnospiraceae</taxon>
        <taxon>Eisenbergiella</taxon>
    </lineage>
</organism>
<evidence type="ECO:0000313" key="5">
    <source>
        <dbReference type="Proteomes" id="UP000094067"/>
    </source>
</evidence>
<dbReference type="AlphaFoldDB" id="A0A1E3A9Z9"/>
<dbReference type="PANTHER" id="PTHR22916">
    <property type="entry name" value="GLYCOSYLTRANSFERASE"/>
    <property type="match status" value="1"/>
</dbReference>
<dbReference type="EC" id="2.4.-.-" evidence="4"/>
<name>A0A1E3A9Z9_9FIRM</name>
<dbReference type="InterPro" id="IPR001173">
    <property type="entry name" value="Glyco_trans_2-like"/>
</dbReference>
<feature type="domain" description="Glycosyltransferase 2-like" evidence="3">
    <location>
        <begin position="6"/>
        <end position="129"/>
    </location>
</feature>
<dbReference type="Proteomes" id="UP000094067">
    <property type="component" value="Unassembled WGS sequence"/>
</dbReference>
<proteinExistence type="predicted"/>
<dbReference type="CDD" id="cd00761">
    <property type="entry name" value="Glyco_tranf_GTA_type"/>
    <property type="match status" value="1"/>
</dbReference>
<comment type="caution">
    <text evidence="4">The sequence shown here is derived from an EMBL/GenBank/DDBJ whole genome shotgun (WGS) entry which is preliminary data.</text>
</comment>
<dbReference type="Pfam" id="PF00535">
    <property type="entry name" value="Glycos_transf_2"/>
    <property type="match status" value="1"/>
</dbReference>
<dbReference type="RefSeq" id="WP_069151805.1">
    <property type="nucleotide sequence ID" value="NZ_MCGH01000002.1"/>
</dbReference>
<keyword evidence="2 4" id="KW-0808">Transferase</keyword>
<dbReference type="GO" id="GO:0016757">
    <property type="term" value="F:glycosyltransferase activity"/>
    <property type="evidence" value="ECO:0007669"/>
    <property type="project" value="UniProtKB-KW"/>
</dbReference>
<dbReference type="InterPro" id="IPR029044">
    <property type="entry name" value="Nucleotide-diphossugar_trans"/>
</dbReference>
<evidence type="ECO:0000256" key="1">
    <source>
        <dbReference type="ARBA" id="ARBA00022676"/>
    </source>
</evidence>
<reference evidence="4 5" key="1">
    <citation type="submission" date="2016-07" db="EMBL/GenBank/DDBJ databases">
        <title>Characterization of isolates of Eisenbergiella tayi derived from blood cultures, using whole genome sequencing.</title>
        <authorList>
            <person name="Burdz T."/>
            <person name="Wiebe D."/>
            <person name="Huynh C."/>
            <person name="Bernard K."/>
        </authorList>
    </citation>
    <scope>NUCLEOTIDE SEQUENCE [LARGE SCALE GENOMIC DNA]</scope>
    <source>
        <strain evidence="4 5">NML 110608</strain>
    </source>
</reference>
<evidence type="ECO:0000256" key="2">
    <source>
        <dbReference type="ARBA" id="ARBA00022679"/>
    </source>
</evidence>
<dbReference type="EMBL" id="MCGH01000002">
    <property type="protein sequence ID" value="ODM05594.1"/>
    <property type="molecule type" value="Genomic_DNA"/>
</dbReference>
<keyword evidence="1 4" id="KW-0328">Glycosyltransferase</keyword>
<dbReference type="Gene3D" id="3.90.550.10">
    <property type="entry name" value="Spore Coat Polysaccharide Biosynthesis Protein SpsA, Chain A"/>
    <property type="match status" value="1"/>
</dbReference>
<evidence type="ECO:0000259" key="3">
    <source>
        <dbReference type="Pfam" id="PF00535"/>
    </source>
</evidence>
<dbReference type="PATRIC" id="fig|1432052.4.peg.1665"/>
<sequence length="348" mass="39207">MTDKISVIIPVYNAEKYISDCLESVVRQTYKNLEILLVDDGSKDGSAGICLEWCKKDARIRLLQKENGGVSSARNLGLQEASGEYVTFVDADDWIGERMLEKLRACIERDKSELAMCEFREVNSGDRKRLAWKRSGGKLSDKEEAEQGRKAAICGGENTSALSVKDYVENCLLAGNTRCWSILFDRKTIGDIRFPEGITIGEDLLFLVDLLPYVKMVSILKSGEYCYYINEEGAMFSGFRPSYMDQITCWQRACGKIGQLYPEYVYKGRIALFQASLLTAGKLALLTRQERKEKAACLESCIQAAKEAARDRKAWKGLPAGYKVKGILFLNFPALYLDLYHMWKCGSI</sequence>
<accession>A0A1E3A9Z9</accession>
<dbReference type="SUPFAM" id="SSF53448">
    <property type="entry name" value="Nucleotide-diphospho-sugar transferases"/>
    <property type="match status" value="1"/>
</dbReference>
<gene>
    <name evidence="4" type="primary">epsJ_2</name>
    <name evidence="4" type="ORF">BEI61_01483</name>
</gene>
<dbReference type="PANTHER" id="PTHR22916:SF51">
    <property type="entry name" value="GLYCOSYLTRANSFERASE EPSH-RELATED"/>
    <property type="match status" value="1"/>
</dbReference>
<protein>
    <submittedName>
        <fullName evidence="4">Putative glycosyltransferase EpsJ</fullName>
        <ecNumber evidence="4">2.4.-.-</ecNumber>
    </submittedName>
</protein>
<evidence type="ECO:0000313" key="4">
    <source>
        <dbReference type="EMBL" id="ODM05594.1"/>
    </source>
</evidence>